<dbReference type="RefSeq" id="WP_274260419.1">
    <property type="nucleotide sequence ID" value="NZ_CP117884.1"/>
</dbReference>
<dbReference type="Proteomes" id="UP001220377">
    <property type="component" value="Chromosome"/>
</dbReference>
<keyword evidence="2" id="KW-1185">Reference proteome</keyword>
<evidence type="ECO:0000313" key="1">
    <source>
        <dbReference type="EMBL" id="WDF82743.1"/>
    </source>
</evidence>
<evidence type="ECO:0000313" key="2">
    <source>
        <dbReference type="Proteomes" id="UP001220377"/>
    </source>
</evidence>
<sequence>MKLGQVVAELFTGLTITTLRVFRIVSDINPWNYRDLPTILMHENYKN</sequence>
<protein>
    <submittedName>
        <fullName evidence="1">Uncharacterized protein</fullName>
    </submittedName>
</protein>
<proteinExistence type="predicted"/>
<reference evidence="1 2" key="1">
    <citation type="submission" date="2023-02" db="EMBL/GenBank/DDBJ databases">
        <title>Genome sequence of Lacticaseibacillus sp. KACC 23028.</title>
        <authorList>
            <person name="Kim S."/>
            <person name="Heo J."/>
            <person name="Kwon S.-W."/>
        </authorList>
    </citation>
    <scope>NUCLEOTIDE SEQUENCE [LARGE SCALE GENOMIC DNA]</scope>
    <source>
        <strain evidence="1 2">KACC 23028</strain>
    </source>
</reference>
<accession>A0ABY7WRC9</accession>
<name>A0ABY7WRC9_9LACO</name>
<gene>
    <name evidence="1" type="ORF">PQ472_00455</name>
</gene>
<organism evidence="1 2">
    <name type="scientific">Lacticaseibacillus pabuli</name>
    <dbReference type="NCBI Taxonomy" id="3025672"/>
    <lineage>
        <taxon>Bacteria</taxon>
        <taxon>Bacillati</taxon>
        <taxon>Bacillota</taxon>
        <taxon>Bacilli</taxon>
        <taxon>Lactobacillales</taxon>
        <taxon>Lactobacillaceae</taxon>
        <taxon>Lacticaseibacillus</taxon>
    </lineage>
</organism>
<dbReference type="EMBL" id="CP117884">
    <property type="protein sequence ID" value="WDF82743.1"/>
    <property type="molecule type" value="Genomic_DNA"/>
</dbReference>